<evidence type="ECO:0000256" key="9">
    <source>
        <dbReference type="SAM" id="MobiDB-lite"/>
    </source>
</evidence>
<evidence type="ECO:0000313" key="12">
    <source>
        <dbReference type="Proteomes" id="UP000242525"/>
    </source>
</evidence>
<evidence type="ECO:0000256" key="3">
    <source>
        <dbReference type="ARBA" id="ARBA00022448"/>
    </source>
</evidence>
<dbReference type="GO" id="GO:0005829">
    <property type="term" value="C:cytosol"/>
    <property type="evidence" value="ECO:0007669"/>
    <property type="project" value="GOC"/>
</dbReference>
<dbReference type="GO" id="GO:0043001">
    <property type="term" value="P:Golgi to plasma membrane protein transport"/>
    <property type="evidence" value="ECO:0007669"/>
    <property type="project" value="TreeGrafter"/>
</dbReference>
<dbReference type="AlphaFoldDB" id="A0A0J9X5P5"/>
<comment type="subcellular location">
    <subcellularLocation>
        <location evidence="1">Golgi apparatus membrane</location>
        <topology evidence="1">Multi-pass membrane protein</topology>
    </subcellularLocation>
</comment>
<proteinExistence type="inferred from homology"/>
<evidence type="ECO:0000256" key="1">
    <source>
        <dbReference type="ARBA" id="ARBA00004653"/>
    </source>
</evidence>
<evidence type="ECO:0000256" key="2">
    <source>
        <dbReference type="ARBA" id="ARBA00008160"/>
    </source>
</evidence>
<feature type="region of interest" description="Disordered" evidence="9">
    <location>
        <begin position="231"/>
        <end position="287"/>
    </location>
</feature>
<feature type="transmembrane region" description="Helical" evidence="10">
    <location>
        <begin position="31"/>
        <end position="53"/>
    </location>
</feature>
<feature type="compositionally biased region" description="Basic and acidic residues" evidence="9">
    <location>
        <begin position="278"/>
        <end position="287"/>
    </location>
</feature>
<dbReference type="GO" id="GO:0034067">
    <property type="term" value="P:protein localization to Golgi apparatus"/>
    <property type="evidence" value="ECO:0007669"/>
    <property type="project" value="TreeGrafter"/>
</dbReference>
<feature type="compositionally biased region" description="Acidic residues" evidence="9">
    <location>
        <begin position="261"/>
        <end position="270"/>
    </location>
</feature>
<dbReference type="InterPro" id="IPR019185">
    <property type="entry name" value="Integral_membrane_SYS1-rel"/>
</dbReference>
<feature type="transmembrane region" description="Helical" evidence="10">
    <location>
        <begin position="73"/>
        <end position="95"/>
    </location>
</feature>
<keyword evidence="6 10" id="KW-1133">Transmembrane helix</keyword>
<feature type="transmembrane region" description="Helical" evidence="10">
    <location>
        <begin position="102"/>
        <end position="123"/>
    </location>
</feature>
<reference evidence="11" key="1">
    <citation type="submission" date="2014-03" db="EMBL/GenBank/DDBJ databases">
        <authorList>
            <person name="Casaregola S."/>
        </authorList>
    </citation>
    <scope>NUCLEOTIDE SEQUENCE [LARGE SCALE GENOMIC DNA]</scope>
    <source>
        <strain evidence="11">CLIB 918</strain>
    </source>
</reference>
<comment type="similarity">
    <text evidence="2">Belongs to the SYS1 family.</text>
</comment>
<organism evidence="11 12">
    <name type="scientific">Geotrichum candidum</name>
    <name type="common">Oospora lactis</name>
    <name type="synonym">Dipodascus geotrichum</name>
    <dbReference type="NCBI Taxonomy" id="1173061"/>
    <lineage>
        <taxon>Eukaryota</taxon>
        <taxon>Fungi</taxon>
        <taxon>Dikarya</taxon>
        <taxon>Ascomycota</taxon>
        <taxon>Saccharomycotina</taxon>
        <taxon>Dipodascomycetes</taxon>
        <taxon>Dipodascales</taxon>
        <taxon>Dipodascaceae</taxon>
        <taxon>Geotrichum</taxon>
    </lineage>
</organism>
<sequence length="287" mass="31243">MSSLFSKSGLRALTRTQQSSILSPRQLLKQILVMQSIYYFIGFVLILFMSLVSEQTFSLSLIFSWEPVRNDTTVGWTLVLLWLLDTFFSVLALTVVVGRSKLALDFTLTLHGIHFVICWVVSGKFPRSGLWWGLQVVSILLMLGLGTWSTQWRELRATFFEPIQMAPGAGSAANRGSGFGNGLGVSDMEGGDLGSGSSTAPGQYSEEFELQPAAEAPKKSILSSINNKQRSTDLGVKKSIDSSYADDPAAARRSADVGFGADEESDDEGDITAGSKLLRSDRRSSGY</sequence>
<dbReference type="GO" id="GO:0000139">
    <property type="term" value="C:Golgi membrane"/>
    <property type="evidence" value="ECO:0007669"/>
    <property type="project" value="UniProtKB-SubCell"/>
</dbReference>
<accession>A0A0J9X5P5</accession>
<evidence type="ECO:0000256" key="6">
    <source>
        <dbReference type="ARBA" id="ARBA00022989"/>
    </source>
</evidence>
<dbReference type="EMBL" id="CCBN010000003">
    <property type="protein sequence ID" value="CDO52486.1"/>
    <property type="molecule type" value="Genomic_DNA"/>
</dbReference>
<evidence type="ECO:0000313" key="11">
    <source>
        <dbReference type="EMBL" id="CDO52486.1"/>
    </source>
</evidence>
<evidence type="ECO:0000256" key="7">
    <source>
        <dbReference type="ARBA" id="ARBA00023034"/>
    </source>
</evidence>
<feature type="transmembrane region" description="Helical" evidence="10">
    <location>
        <begin position="129"/>
        <end position="148"/>
    </location>
</feature>
<dbReference type="GO" id="GO:0006895">
    <property type="term" value="P:Golgi to endosome transport"/>
    <property type="evidence" value="ECO:0007669"/>
    <property type="project" value="TreeGrafter"/>
</dbReference>
<keyword evidence="4 10" id="KW-0812">Transmembrane</keyword>
<keyword evidence="7" id="KW-0333">Golgi apparatus</keyword>
<dbReference type="STRING" id="1173061.A0A0J9X5P5"/>
<dbReference type="GO" id="GO:0005802">
    <property type="term" value="C:trans-Golgi network"/>
    <property type="evidence" value="ECO:0007669"/>
    <property type="project" value="TreeGrafter"/>
</dbReference>
<keyword evidence="3" id="KW-0813">Transport</keyword>
<comment type="caution">
    <text evidence="11">The sequence shown here is derived from an EMBL/GenBank/DDBJ whole genome shotgun (WGS) entry which is preliminary data.</text>
</comment>
<keyword evidence="5" id="KW-0653">Protein transport</keyword>
<evidence type="ECO:0000256" key="4">
    <source>
        <dbReference type="ARBA" id="ARBA00022692"/>
    </source>
</evidence>
<gene>
    <name evidence="11" type="ORF">BN980_GECA03s02694g</name>
</gene>
<keyword evidence="12" id="KW-1185">Reference proteome</keyword>
<dbReference type="OrthoDB" id="542931at2759"/>
<evidence type="ECO:0000256" key="8">
    <source>
        <dbReference type="ARBA" id="ARBA00023136"/>
    </source>
</evidence>
<protein>
    <submittedName>
        <fullName evidence="11">Similar to Saccharomyces cerevisiae YJL004C SYS1 Integral membrane protein of the Golgi required for targeting of the Arf-like GTPase Arl3p to the Golgi</fullName>
    </submittedName>
</protein>
<name>A0A0J9X5P5_GEOCN</name>
<dbReference type="Pfam" id="PF09801">
    <property type="entry name" value="SYS1"/>
    <property type="match status" value="1"/>
</dbReference>
<evidence type="ECO:0000256" key="5">
    <source>
        <dbReference type="ARBA" id="ARBA00022927"/>
    </source>
</evidence>
<dbReference type="Proteomes" id="UP000242525">
    <property type="component" value="Unassembled WGS sequence"/>
</dbReference>
<dbReference type="PANTHER" id="PTHR12952">
    <property type="entry name" value="SYS1"/>
    <property type="match status" value="1"/>
</dbReference>
<dbReference type="PANTHER" id="PTHR12952:SF0">
    <property type="entry name" value="PROTEIN SYS1 HOMOLOG"/>
    <property type="match status" value="1"/>
</dbReference>
<evidence type="ECO:0000256" key="10">
    <source>
        <dbReference type="SAM" id="Phobius"/>
    </source>
</evidence>
<keyword evidence="8 10" id="KW-0472">Membrane</keyword>